<dbReference type="AlphaFoldDB" id="A0A0H3MXK1"/>
<dbReference type="Proteomes" id="UP000009077">
    <property type="component" value="Chromosome"/>
</dbReference>
<gene>
    <name evidence="1" type="ordered locus">SSUBM407_1860</name>
</gene>
<dbReference type="KEGG" id="ssb:SSUBM407_1860"/>
<name>A0A0H3MXK1_STRS4</name>
<dbReference type="HOGENOM" id="CLU_2883853_0_0_9"/>
<organism evidence="1 2">
    <name type="scientific">Streptococcus suis (strain BM407)</name>
    <dbReference type="NCBI Taxonomy" id="568814"/>
    <lineage>
        <taxon>Bacteria</taxon>
        <taxon>Bacillati</taxon>
        <taxon>Bacillota</taxon>
        <taxon>Bacilli</taxon>
        <taxon>Lactobacillales</taxon>
        <taxon>Streptococcaceae</taxon>
        <taxon>Streptococcus</taxon>
    </lineage>
</organism>
<evidence type="ECO:0000313" key="1">
    <source>
        <dbReference type="EMBL" id="CAZ56716.1"/>
    </source>
</evidence>
<accession>A0A0H3MXK1</accession>
<keyword evidence="2" id="KW-1185">Reference proteome</keyword>
<protein>
    <submittedName>
        <fullName evidence="1">Uncharacterized protein</fullName>
    </submittedName>
</protein>
<reference evidence="1 2" key="1">
    <citation type="journal article" date="2009" name="PLoS ONE">
        <title>Rapid evolution of virulence and drug resistance in the emerging zoonotic pathogen Streptococcus suis.</title>
        <authorList>
            <person name="Holden M.T.G."/>
            <person name="Hauser H."/>
            <person name="Sanders M."/>
            <person name="Ngo T.H."/>
            <person name="Cherevach I."/>
            <person name="Cronin A."/>
            <person name="Goodhead I."/>
            <person name="Mungall K."/>
            <person name="Quail M.A."/>
            <person name="Price C."/>
            <person name="Rabbinowitsch E."/>
            <person name="Sharp S."/>
            <person name="Croucher N.J."/>
            <person name="Chieu T.B."/>
            <person name="Mai N.T.H."/>
            <person name="Diep T.S."/>
            <person name="Chinh N.T."/>
            <person name="Kehoe M."/>
            <person name="Leigh J.A."/>
            <person name="Ward P.N."/>
            <person name="Dowson C.G."/>
            <person name="Whatmore A.M."/>
            <person name="Chanter N."/>
            <person name="Iversen P."/>
            <person name="Gottschalk M."/>
            <person name="Slater J.D."/>
            <person name="Smith H.E."/>
            <person name="Spratt B.G."/>
            <person name="Xu J."/>
            <person name="Ye C."/>
            <person name="Bentley S."/>
            <person name="Barrell B.G."/>
            <person name="Schultsz C."/>
            <person name="Maskell D.J."/>
            <person name="Parkhill J."/>
        </authorList>
    </citation>
    <scope>NUCLEOTIDE SEQUENCE [LARGE SCALE GENOMIC DNA]</scope>
    <source>
        <strain evidence="1 2">BM407</strain>
    </source>
</reference>
<proteinExistence type="predicted"/>
<dbReference type="EMBL" id="FM252032">
    <property type="protein sequence ID" value="CAZ56716.1"/>
    <property type="molecule type" value="Genomic_DNA"/>
</dbReference>
<sequence>MFYRRLEDANIVLYFPPSTIWKIVEGGLLLIFVEYYYFITMIGGMSFRILISKIKTIVMFAIR</sequence>
<evidence type="ECO:0000313" key="2">
    <source>
        <dbReference type="Proteomes" id="UP000009077"/>
    </source>
</evidence>